<organism evidence="7 8">
    <name type="scientific">Pseudozyma hubeiensis (strain SY62)</name>
    <name type="common">Yeast</name>
    <dbReference type="NCBI Taxonomy" id="1305764"/>
    <lineage>
        <taxon>Eukaryota</taxon>
        <taxon>Fungi</taxon>
        <taxon>Dikarya</taxon>
        <taxon>Basidiomycota</taxon>
        <taxon>Ustilaginomycotina</taxon>
        <taxon>Ustilaginomycetes</taxon>
        <taxon>Ustilaginales</taxon>
        <taxon>Ustilaginaceae</taxon>
        <taxon>Pseudozyma</taxon>
    </lineage>
</organism>
<dbReference type="SMART" id="SM00356">
    <property type="entry name" value="ZnF_C3H1"/>
    <property type="match status" value="3"/>
</dbReference>
<feature type="region of interest" description="Disordered" evidence="5">
    <location>
        <begin position="234"/>
        <end position="262"/>
    </location>
</feature>
<feature type="region of interest" description="Disordered" evidence="5">
    <location>
        <begin position="184"/>
        <end position="209"/>
    </location>
</feature>
<reference evidence="8" key="1">
    <citation type="journal article" date="2013" name="Genome Announc.">
        <title>Draft genome sequence of the basidiomycetous yeast-like fungus Pseudozyma hubeiensis SY62, which produces an abundant amount of the biosurfactant mannosylerythritol lipids.</title>
        <authorList>
            <person name="Konishi M."/>
            <person name="Hatada Y."/>
            <person name="Horiuchi J."/>
        </authorList>
    </citation>
    <scope>NUCLEOTIDE SEQUENCE [LARGE SCALE GENOMIC DNA]</scope>
    <source>
        <strain evidence="8">SY62</strain>
    </source>
</reference>
<dbReference type="PROSITE" id="PS50103">
    <property type="entry name" value="ZF_C3H1"/>
    <property type="match status" value="3"/>
</dbReference>
<dbReference type="Pfam" id="PF00642">
    <property type="entry name" value="zf-CCCH"/>
    <property type="match status" value="1"/>
</dbReference>
<feature type="compositionally biased region" description="Acidic residues" evidence="5">
    <location>
        <begin position="617"/>
        <end position="634"/>
    </location>
</feature>
<dbReference type="Gene3D" id="3.30.1370.210">
    <property type="match status" value="1"/>
</dbReference>
<evidence type="ECO:0000256" key="4">
    <source>
        <dbReference type="PROSITE-ProRule" id="PRU00723"/>
    </source>
</evidence>
<evidence type="ECO:0000256" key="3">
    <source>
        <dbReference type="ARBA" id="ARBA00022833"/>
    </source>
</evidence>
<dbReference type="GO" id="GO:0008270">
    <property type="term" value="F:zinc ion binding"/>
    <property type="evidence" value="ECO:0007669"/>
    <property type="project" value="UniProtKB-KW"/>
</dbReference>
<dbReference type="GeneID" id="24110766"/>
<feature type="region of interest" description="Disordered" evidence="5">
    <location>
        <begin position="106"/>
        <end position="144"/>
    </location>
</feature>
<feature type="compositionally biased region" description="Low complexity" evidence="5">
    <location>
        <begin position="184"/>
        <end position="193"/>
    </location>
</feature>
<feature type="compositionally biased region" description="Acidic residues" evidence="5">
    <location>
        <begin position="526"/>
        <end position="547"/>
    </location>
</feature>
<keyword evidence="8" id="KW-1185">Reference proteome</keyword>
<feature type="zinc finger region" description="C3H1-type" evidence="4">
    <location>
        <begin position="334"/>
        <end position="362"/>
    </location>
</feature>
<feature type="compositionally biased region" description="Acidic residues" evidence="5">
    <location>
        <begin position="575"/>
        <end position="608"/>
    </location>
</feature>
<feature type="compositionally biased region" description="Low complexity" evidence="5">
    <location>
        <begin position="111"/>
        <end position="140"/>
    </location>
</feature>
<evidence type="ECO:0000259" key="6">
    <source>
        <dbReference type="PROSITE" id="PS50103"/>
    </source>
</evidence>
<proteinExistence type="predicted"/>
<dbReference type="OrthoDB" id="410307at2759"/>
<dbReference type="InterPro" id="IPR000571">
    <property type="entry name" value="Znf_CCCH"/>
</dbReference>
<dbReference type="InterPro" id="IPR036855">
    <property type="entry name" value="Znf_CCCH_sf"/>
</dbReference>
<dbReference type="PANTHER" id="PTHR46156">
    <property type="entry name" value="CCCH ZINGC FINGER"/>
    <property type="match status" value="1"/>
</dbReference>
<evidence type="ECO:0000256" key="1">
    <source>
        <dbReference type="ARBA" id="ARBA00022723"/>
    </source>
</evidence>
<feature type="zinc finger region" description="C3H1-type" evidence="4">
    <location>
        <begin position="391"/>
        <end position="419"/>
    </location>
</feature>
<keyword evidence="1 4" id="KW-0479">Metal-binding</keyword>
<gene>
    <name evidence="7" type="ORF">PHSY_005488</name>
</gene>
<sequence>MASTSEEERLKAEIAKLSGAIHTHKQHQQQPYHSYAAGYASRGRGHYAGGGSSYRGAYVGGRGGYQPSASFGRGRGRGAPAAAPQRNRTLILNGSNKAAATALADGSVGNSTTSQGAPSSSSMSAAASSGSNPASGSSTTDGWVKRKSTHNMSLVSTSTFQRTEPARLAAMEATRKAKEEAKAAATSTAAAGKKAIRSKPTKPSASVRRGDNMGEVVIDGVVFEFDPSGTKLVKKPIQPSSSDVSNIPAPSSSTSTDTSTAVPLKTSINGQDYIRTKRGNLISADLLAKRKSQREAQAKMGRLDKMVGQISTMQATRNSSRKAGLVGSRTLDVKKARTLCTFFNKTGQCKRGLSCPYLHDSSKIALCPKVLRPTGCTLPKGTCPLSHTVRAERVPHCVHYLRSGKCRNGEECLYTHADLEDGTKTEICRDFSDYGWCERGKLCEERHTYECPDFVEKGKCERKGCKLVHVIRADQSQERREDGDEGGMQEGDLFVRDDAAAEEASDAEAEAMQSGTKRKRPLMQTELDDDQIVLPDDEDDGVEEDEQVNFANVGESRSAKRRKAKAFTQQKDFISFDDDQDGEDQDEEDESENSEEEEEDEDEDEMEEAGSVHSEDFELSDDDDEDEDDDEDDRVAESKTSTDEPIAAQADDDNDDDLVDRDL</sequence>
<dbReference type="GO" id="GO:0005634">
    <property type="term" value="C:nucleus"/>
    <property type="evidence" value="ECO:0007669"/>
    <property type="project" value="TreeGrafter"/>
</dbReference>
<feature type="compositionally biased region" description="Acidic residues" evidence="5">
    <location>
        <begin position="650"/>
        <end position="663"/>
    </location>
</feature>
<dbReference type="eggNOG" id="KOG1492">
    <property type="taxonomic scope" value="Eukaryota"/>
</dbReference>
<evidence type="ECO:0000256" key="2">
    <source>
        <dbReference type="ARBA" id="ARBA00022771"/>
    </source>
</evidence>
<feature type="domain" description="C3H1-type" evidence="6">
    <location>
        <begin position="334"/>
        <end position="362"/>
    </location>
</feature>
<feature type="zinc finger region" description="C3H1-type" evidence="4">
    <location>
        <begin position="422"/>
        <end position="450"/>
    </location>
</feature>
<dbReference type="RefSeq" id="XP_012191487.1">
    <property type="nucleotide sequence ID" value="XM_012336097.1"/>
</dbReference>
<feature type="compositionally biased region" description="Low complexity" evidence="5">
    <location>
        <begin position="251"/>
        <end position="260"/>
    </location>
</feature>
<dbReference type="PANTHER" id="PTHR46156:SF1">
    <property type="entry name" value="ZINC FINGER CCCH DOMAIN-CONTAINING PROTEIN 3"/>
    <property type="match status" value="1"/>
</dbReference>
<keyword evidence="2 4" id="KW-0863">Zinc-finger</keyword>
<dbReference type="SUPFAM" id="SSF90229">
    <property type="entry name" value="CCCH zinc finger"/>
    <property type="match status" value="2"/>
</dbReference>
<evidence type="ECO:0000313" key="7">
    <source>
        <dbReference type="EMBL" id="GAC97900.1"/>
    </source>
</evidence>
<dbReference type="STRING" id="1305764.R9PIJ0"/>
<name>R9PIJ0_PSEHS</name>
<evidence type="ECO:0000256" key="5">
    <source>
        <dbReference type="SAM" id="MobiDB-lite"/>
    </source>
</evidence>
<feature type="region of interest" description="Disordered" evidence="5">
    <location>
        <begin position="503"/>
        <end position="663"/>
    </location>
</feature>
<protein>
    <recommendedName>
        <fullName evidence="6">C3H1-type domain-containing protein</fullName>
    </recommendedName>
</protein>
<evidence type="ECO:0000313" key="8">
    <source>
        <dbReference type="Proteomes" id="UP000014071"/>
    </source>
</evidence>
<dbReference type="HOGENOM" id="CLU_452685_0_0_1"/>
<dbReference type="EMBL" id="DF238814">
    <property type="protein sequence ID" value="GAC97900.1"/>
    <property type="molecule type" value="Genomic_DNA"/>
</dbReference>
<feature type="domain" description="C3H1-type" evidence="6">
    <location>
        <begin position="391"/>
        <end position="419"/>
    </location>
</feature>
<feature type="domain" description="C3H1-type" evidence="6">
    <location>
        <begin position="422"/>
        <end position="450"/>
    </location>
</feature>
<dbReference type="AlphaFoldDB" id="R9PIJ0"/>
<accession>R9PIJ0</accession>
<dbReference type="Proteomes" id="UP000014071">
    <property type="component" value="Unassembled WGS sequence"/>
</dbReference>
<feature type="compositionally biased region" description="Polar residues" evidence="5">
    <location>
        <begin position="238"/>
        <end position="250"/>
    </location>
</feature>
<dbReference type="Gene3D" id="6.10.250.3220">
    <property type="match status" value="1"/>
</dbReference>
<keyword evidence="3 4" id="KW-0862">Zinc</keyword>